<evidence type="ECO:0000256" key="9">
    <source>
        <dbReference type="ARBA" id="ARBA00023002"/>
    </source>
</evidence>
<dbReference type="PRINTS" id="PR00368">
    <property type="entry name" value="FADPNR"/>
</dbReference>
<evidence type="ECO:0000256" key="12">
    <source>
        <dbReference type="ARBA" id="ARBA00031158"/>
    </source>
</evidence>
<dbReference type="PANTHER" id="PTHR42802">
    <property type="entry name" value="MONOOXYGENASE"/>
    <property type="match status" value="1"/>
</dbReference>
<dbReference type="SUPFAM" id="SSF51905">
    <property type="entry name" value="FAD/NAD(P)-binding domain"/>
    <property type="match status" value="2"/>
</dbReference>
<protein>
    <recommendedName>
        <fullName evidence="5">L-lysine N6-monooxygenase MbtG</fullName>
        <ecNumber evidence="4">1.14.13.59</ecNumber>
    </recommendedName>
    <alternativeName>
        <fullName evidence="14">Lysine 6-N-hydroxylase</fullName>
    </alternativeName>
    <alternativeName>
        <fullName evidence="13">Lysine N6-hydroxylase</fullName>
    </alternativeName>
    <alternativeName>
        <fullName evidence="11">Lysine-N-oxygenase</fullName>
    </alternativeName>
    <alternativeName>
        <fullName evidence="12">Mycobactin synthase protein G</fullName>
    </alternativeName>
</protein>
<evidence type="ECO:0000256" key="2">
    <source>
        <dbReference type="ARBA" id="ARBA00004924"/>
    </source>
</evidence>
<comment type="caution">
    <text evidence="16">The sequence shown here is derived from an EMBL/GenBank/DDBJ whole genome shotgun (WGS) entry which is preliminary data.</text>
</comment>
<keyword evidence="6" id="KW-0285">Flavoprotein</keyword>
<evidence type="ECO:0000256" key="6">
    <source>
        <dbReference type="ARBA" id="ARBA00022630"/>
    </source>
</evidence>
<keyword evidence="8" id="KW-0521">NADP</keyword>
<evidence type="ECO:0000313" key="17">
    <source>
        <dbReference type="Proteomes" id="UP000600365"/>
    </source>
</evidence>
<keyword evidence="17" id="KW-1185">Reference proteome</keyword>
<comment type="catalytic activity">
    <reaction evidence="15">
        <text>L-lysine + NADPH + O2 = N(6)-hydroxy-L-lysine + NADP(+) + H2O</text>
        <dbReference type="Rhea" id="RHEA:23228"/>
        <dbReference type="ChEBI" id="CHEBI:15377"/>
        <dbReference type="ChEBI" id="CHEBI:15379"/>
        <dbReference type="ChEBI" id="CHEBI:32551"/>
        <dbReference type="ChEBI" id="CHEBI:57783"/>
        <dbReference type="ChEBI" id="CHEBI:57820"/>
        <dbReference type="ChEBI" id="CHEBI:58349"/>
        <dbReference type="EC" id="1.14.13.59"/>
    </reaction>
</comment>
<evidence type="ECO:0000256" key="13">
    <source>
        <dbReference type="ARBA" id="ARBA00032493"/>
    </source>
</evidence>
<evidence type="ECO:0000256" key="5">
    <source>
        <dbReference type="ARBA" id="ARBA00016406"/>
    </source>
</evidence>
<evidence type="ECO:0000313" key="16">
    <source>
        <dbReference type="EMBL" id="GGN93853.1"/>
    </source>
</evidence>
<dbReference type="GO" id="GO:0047091">
    <property type="term" value="F:L-lysine 6-monooxygenase (NADPH) activity"/>
    <property type="evidence" value="ECO:0007669"/>
    <property type="project" value="UniProtKB-EC"/>
</dbReference>
<evidence type="ECO:0000256" key="1">
    <source>
        <dbReference type="ARBA" id="ARBA00001974"/>
    </source>
</evidence>
<accession>A0A917YEA7</accession>
<comment type="pathway">
    <text evidence="2">Siderophore biosynthesis.</text>
</comment>
<dbReference type="InterPro" id="IPR025700">
    <property type="entry name" value="Lys/Orn_oxygenase"/>
</dbReference>
<evidence type="ECO:0000256" key="8">
    <source>
        <dbReference type="ARBA" id="ARBA00022857"/>
    </source>
</evidence>
<dbReference type="PANTHER" id="PTHR42802:SF1">
    <property type="entry name" value="L-ORNITHINE N(5)-MONOOXYGENASE"/>
    <property type="match status" value="1"/>
</dbReference>
<evidence type="ECO:0000256" key="4">
    <source>
        <dbReference type="ARBA" id="ARBA00013076"/>
    </source>
</evidence>
<sequence length="437" mass="48465">MTDRPNVQETAPAFEPVDVLGVGFGPANLSLAIALQEDLPEAGAFFLEAASNPVWQGGLLLDGSNMQNHPNRDLVTLRNPRSRYSFLNYLFEEGRLIEHLNLPLEFPLRKEYAQYIDWATRQFQPQVAFGARATKIAVAEADGTPEYVVTCADGSQQRARSLVVGTGRTPFVPGPFAGLDTPRVCHLTRYLHTVRELTDKPPQSIAVIGGSQSAVEIVLDLAHRFPQARIVNYVRKFGLRLKDTSPFSEEGFFPAFTDYYYRASRASKNELDAYMRPTNYSSTDADVLHHLYALIYEQRLDGDQRIFVRGNSEVRTAEPDDTGVRLEVEEVHTKDVSTDHVDLVILATGFRDLGPHQGQEAYPALLSGVIDRFQFDDEGHLVVEPDYQLRPCTDGTPPLFLNGLCESSHGIGDAGSFSLLSLRAATILDGLRKQGVV</sequence>
<dbReference type="EMBL" id="BMMM01000029">
    <property type="protein sequence ID" value="GGN93853.1"/>
    <property type="molecule type" value="Genomic_DNA"/>
</dbReference>
<dbReference type="Proteomes" id="UP000600365">
    <property type="component" value="Unassembled WGS sequence"/>
</dbReference>
<comment type="similarity">
    <text evidence="3">Belongs to the lysine N(6)-hydroxylase/L-ornithine N(5)-oxygenase family.</text>
</comment>
<keyword evidence="10 16" id="KW-0503">Monooxygenase</keyword>
<dbReference type="InterPro" id="IPR036188">
    <property type="entry name" value="FAD/NAD-bd_sf"/>
</dbReference>
<keyword evidence="7" id="KW-0274">FAD</keyword>
<reference evidence="16 17" key="1">
    <citation type="journal article" date="2014" name="Int. J. Syst. Evol. Microbiol.">
        <title>Complete genome sequence of Corynebacterium casei LMG S-19264T (=DSM 44701T), isolated from a smear-ripened cheese.</title>
        <authorList>
            <consortium name="US DOE Joint Genome Institute (JGI-PGF)"/>
            <person name="Walter F."/>
            <person name="Albersmeier A."/>
            <person name="Kalinowski J."/>
            <person name="Ruckert C."/>
        </authorList>
    </citation>
    <scope>NUCLEOTIDE SEQUENCE [LARGE SCALE GENOMIC DNA]</scope>
    <source>
        <strain evidence="16 17">CGMCC 4.7111</strain>
    </source>
</reference>
<dbReference type="AlphaFoldDB" id="A0A917YEA7"/>
<dbReference type="Pfam" id="PF13434">
    <property type="entry name" value="Lys_Orn_oxgnase"/>
    <property type="match status" value="1"/>
</dbReference>
<evidence type="ECO:0000256" key="10">
    <source>
        <dbReference type="ARBA" id="ARBA00023033"/>
    </source>
</evidence>
<dbReference type="Gene3D" id="3.50.50.60">
    <property type="entry name" value="FAD/NAD(P)-binding domain"/>
    <property type="match status" value="1"/>
</dbReference>
<gene>
    <name evidence="16" type="ORF">GCM10011579_092750</name>
</gene>
<evidence type="ECO:0000256" key="3">
    <source>
        <dbReference type="ARBA" id="ARBA00007588"/>
    </source>
</evidence>
<dbReference type="RefSeq" id="WP_189192198.1">
    <property type="nucleotide sequence ID" value="NZ_BMMM01000029.1"/>
</dbReference>
<evidence type="ECO:0000256" key="15">
    <source>
        <dbReference type="ARBA" id="ARBA00048407"/>
    </source>
</evidence>
<comment type="cofactor">
    <cofactor evidence="1">
        <name>FAD</name>
        <dbReference type="ChEBI" id="CHEBI:57692"/>
    </cofactor>
</comment>
<name>A0A917YEA7_9ACTN</name>
<evidence type="ECO:0000256" key="7">
    <source>
        <dbReference type="ARBA" id="ARBA00022827"/>
    </source>
</evidence>
<evidence type="ECO:0000256" key="14">
    <source>
        <dbReference type="ARBA" id="ARBA00032738"/>
    </source>
</evidence>
<proteinExistence type="inferred from homology"/>
<keyword evidence="9" id="KW-0560">Oxidoreductase</keyword>
<dbReference type="GO" id="GO:0006879">
    <property type="term" value="P:intracellular iron ion homeostasis"/>
    <property type="evidence" value="ECO:0007669"/>
    <property type="project" value="TreeGrafter"/>
</dbReference>
<organism evidence="16 17">
    <name type="scientific">Streptomyces albiflavescens</name>
    <dbReference type="NCBI Taxonomy" id="1623582"/>
    <lineage>
        <taxon>Bacteria</taxon>
        <taxon>Bacillati</taxon>
        <taxon>Actinomycetota</taxon>
        <taxon>Actinomycetes</taxon>
        <taxon>Kitasatosporales</taxon>
        <taxon>Streptomycetaceae</taxon>
        <taxon>Streptomyces</taxon>
    </lineage>
</organism>
<evidence type="ECO:0000256" key="11">
    <source>
        <dbReference type="ARBA" id="ARBA00029939"/>
    </source>
</evidence>
<dbReference type="EC" id="1.14.13.59" evidence="4"/>